<comment type="caution">
    <text evidence="1">The sequence shown here is derived from an EMBL/GenBank/DDBJ whole genome shotgun (WGS) entry which is preliminary data.</text>
</comment>
<dbReference type="InterPro" id="IPR029063">
    <property type="entry name" value="SAM-dependent_MTases_sf"/>
</dbReference>
<evidence type="ECO:0000313" key="1">
    <source>
        <dbReference type="EMBL" id="PWJ43653.1"/>
    </source>
</evidence>
<protein>
    <recommendedName>
        <fullName evidence="3">O-methyltransferase</fullName>
    </recommendedName>
</protein>
<evidence type="ECO:0000313" key="2">
    <source>
        <dbReference type="Proteomes" id="UP000245469"/>
    </source>
</evidence>
<name>A0A315ZER6_9ACTN</name>
<proteinExistence type="predicted"/>
<keyword evidence="2" id="KW-1185">Reference proteome</keyword>
<evidence type="ECO:0008006" key="3">
    <source>
        <dbReference type="Google" id="ProtNLM"/>
    </source>
</evidence>
<gene>
    <name evidence="1" type="ORF">BXY45_1632</name>
</gene>
<organism evidence="1 2">
    <name type="scientific">Quadrisphaera granulorum</name>
    <dbReference type="NCBI Taxonomy" id="317664"/>
    <lineage>
        <taxon>Bacteria</taxon>
        <taxon>Bacillati</taxon>
        <taxon>Actinomycetota</taxon>
        <taxon>Actinomycetes</taxon>
        <taxon>Kineosporiales</taxon>
        <taxon>Kineosporiaceae</taxon>
        <taxon>Quadrisphaera</taxon>
    </lineage>
</organism>
<dbReference type="AlphaFoldDB" id="A0A315ZER6"/>
<dbReference type="EMBL" id="QGDQ01000063">
    <property type="protein sequence ID" value="PWJ43653.1"/>
    <property type="molecule type" value="Genomic_DNA"/>
</dbReference>
<accession>A0A315ZER6</accession>
<sequence>MRLLAPGGVLAVDNALSHAEEVAPLRALLEADERCAAVSVHPVGQGQLLASRRN</sequence>
<dbReference type="Gene3D" id="3.40.50.150">
    <property type="entry name" value="Vaccinia Virus protein VP39"/>
    <property type="match status" value="1"/>
</dbReference>
<reference evidence="1 2" key="1">
    <citation type="submission" date="2018-03" db="EMBL/GenBank/DDBJ databases">
        <title>Genomic Encyclopedia of Archaeal and Bacterial Type Strains, Phase II (KMG-II): from individual species to whole genera.</title>
        <authorList>
            <person name="Goeker M."/>
        </authorList>
    </citation>
    <scope>NUCLEOTIDE SEQUENCE [LARGE SCALE GENOMIC DNA]</scope>
    <source>
        <strain evidence="1 2">DSM 44889</strain>
    </source>
</reference>
<dbReference type="Proteomes" id="UP000245469">
    <property type="component" value="Unassembled WGS sequence"/>
</dbReference>